<gene>
    <name evidence="1" type="ORF">PSYICH_LOCUS5060</name>
</gene>
<accession>A0A9P0CSV8</accession>
<reference evidence="1" key="1">
    <citation type="submission" date="2022-01" db="EMBL/GenBank/DDBJ databases">
        <authorList>
            <person name="King R."/>
        </authorList>
    </citation>
    <scope>NUCLEOTIDE SEQUENCE</scope>
</reference>
<protein>
    <submittedName>
        <fullName evidence="1">Uncharacterized protein</fullName>
    </submittedName>
</protein>
<dbReference type="EMBL" id="OV651828">
    <property type="protein sequence ID" value="CAH1104087.1"/>
    <property type="molecule type" value="Genomic_DNA"/>
</dbReference>
<proteinExistence type="predicted"/>
<evidence type="ECO:0000313" key="2">
    <source>
        <dbReference type="Proteomes" id="UP001153636"/>
    </source>
</evidence>
<dbReference type="OrthoDB" id="7670977at2759"/>
<keyword evidence="2" id="KW-1185">Reference proteome</keyword>
<evidence type="ECO:0000313" key="1">
    <source>
        <dbReference type="EMBL" id="CAH1104087.1"/>
    </source>
</evidence>
<dbReference type="Proteomes" id="UP001153636">
    <property type="component" value="Chromosome 16"/>
</dbReference>
<name>A0A9P0CSV8_9CUCU</name>
<dbReference type="AlphaFoldDB" id="A0A9P0CSV8"/>
<sequence length="149" mass="17231">MGEENSRRLSQNYDPLTRLGELTRLLPRRLRDAHSVLPPPLAAFDVLDGQGGSGSNGTVNWQERCLELQLELHRSRTQATRTRDMLREKEINSEAPKINWPFAKIISSTHQVFSTRLHRVFDIGVRVVVVEEIDNRRRAYPNREFEEIG</sequence>
<organism evidence="1 2">
    <name type="scientific">Psylliodes chrysocephalus</name>
    <dbReference type="NCBI Taxonomy" id="3402493"/>
    <lineage>
        <taxon>Eukaryota</taxon>
        <taxon>Metazoa</taxon>
        <taxon>Ecdysozoa</taxon>
        <taxon>Arthropoda</taxon>
        <taxon>Hexapoda</taxon>
        <taxon>Insecta</taxon>
        <taxon>Pterygota</taxon>
        <taxon>Neoptera</taxon>
        <taxon>Endopterygota</taxon>
        <taxon>Coleoptera</taxon>
        <taxon>Polyphaga</taxon>
        <taxon>Cucujiformia</taxon>
        <taxon>Chrysomeloidea</taxon>
        <taxon>Chrysomelidae</taxon>
        <taxon>Galerucinae</taxon>
        <taxon>Alticini</taxon>
        <taxon>Psylliodes</taxon>
    </lineage>
</organism>